<proteinExistence type="predicted"/>
<dbReference type="AlphaFoldDB" id="A0A3S0IFG6"/>
<feature type="domain" description="SLH" evidence="1">
    <location>
        <begin position="422"/>
        <end position="482"/>
    </location>
</feature>
<gene>
    <name evidence="2" type="ORF">EJQ19_00350</name>
</gene>
<dbReference type="OrthoDB" id="1858867at2"/>
<evidence type="ECO:0000313" key="2">
    <source>
        <dbReference type="EMBL" id="RTE11795.1"/>
    </source>
</evidence>
<dbReference type="EMBL" id="RXHU01000002">
    <property type="protein sequence ID" value="RTE11795.1"/>
    <property type="molecule type" value="Genomic_DNA"/>
</dbReference>
<dbReference type="CDD" id="cd00063">
    <property type="entry name" value="FN3"/>
    <property type="match status" value="1"/>
</dbReference>
<dbReference type="Proteomes" id="UP000276128">
    <property type="component" value="Unassembled WGS sequence"/>
</dbReference>
<accession>A0A3S0IFG6</accession>
<dbReference type="InterPro" id="IPR003961">
    <property type="entry name" value="FN3_dom"/>
</dbReference>
<name>A0A3S0IFG6_9BACL</name>
<dbReference type="Pfam" id="PF00395">
    <property type="entry name" value="SLH"/>
    <property type="match status" value="2"/>
</dbReference>
<keyword evidence="3" id="KW-1185">Reference proteome</keyword>
<sequence>MMHRLWKPLSAFLTGVALLAGGLTLGGPTAGATAEVYSLSIREPGGAWNESLPFVVAEKPFVLLYSTTAAVSTSIDDALFYSRDNGVSWITLTRGEGGKLTLPMDPSLTSVRFRVHAWFDPLVGSNSESDLVSAPYPVKQPGGPSDVSAAANTDGSVTLSWLDNSNIESYYEVKRTGPDGTKVFEVRGHNETTGALTYVDSQTSKTQETWYVYQIRAVFLDFQLPDYLIPSDGVTIVESTPPLAGIKDISKIDAPIRKVSGIQPILKSGKTQLDGIQDIAKIIVDPNLIPKLDGVIVKVPDLFAGASAWALPELKQAFGLGLTTSETLGKYTEAITREDYASLAVRLYEKLTGKTLAPDTMPVFKDTNNSHVNQAYRLGIVNGLTADTFGPTQLISRQEMSVMLLRTVHAAKPGVTLDVAARKTFLDSADIADWAKDGMNFALNYGIMNGMTGNYLDPLGNTTREQAILLSLRTYLATAALY</sequence>
<feature type="domain" description="SLH" evidence="1">
    <location>
        <begin position="355"/>
        <end position="418"/>
    </location>
</feature>
<evidence type="ECO:0000259" key="1">
    <source>
        <dbReference type="PROSITE" id="PS51272"/>
    </source>
</evidence>
<comment type="caution">
    <text evidence="2">The sequence shown here is derived from an EMBL/GenBank/DDBJ whole genome shotgun (WGS) entry which is preliminary data.</text>
</comment>
<dbReference type="PROSITE" id="PS51272">
    <property type="entry name" value="SLH"/>
    <property type="match status" value="2"/>
</dbReference>
<dbReference type="Gene3D" id="2.60.40.10">
    <property type="entry name" value="Immunoglobulins"/>
    <property type="match status" value="1"/>
</dbReference>
<dbReference type="InterPro" id="IPR013783">
    <property type="entry name" value="Ig-like_fold"/>
</dbReference>
<evidence type="ECO:0000313" key="3">
    <source>
        <dbReference type="Proteomes" id="UP000276128"/>
    </source>
</evidence>
<dbReference type="SUPFAM" id="SSF49265">
    <property type="entry name" value="Fibronectin type III"/>
    <property type="match status" value="1"/>
</dbReference>
<organism evidence="2 3">
    <name type="scientific">Paenibacillus whitsoniae</name>
    <dbReference type="NCBI Taxonomy" id="2496558"/>
    <lineage>
        <taxon>Bacteria</taxon>
        <taxon>Bacillati</taxon>
        <taxon>Bacillota</taxon>
        <taxon>Bacilli</taxon>
        <taxon>Bacillales</taxon>
        <taxon>Paenibacillaceae</taxon>
        <taxon>Paenibacillus</taxon>
    </lineage>
</organism>
<dbReference type="InterPro" id="IPR001119">
    <property type="entry name" value="SLH_dom"/>
</dbReference>
<reference evidence="2 3" key="1">
    <citation type="submission" date="2018-12" db="EMBL/GenBank/DDBJ databases">
        <title>Bacillus ochoae sp. nov., Paenibacillus whitsoniae sp. nov., Paenibacillus spiritus sp. nov. Isolated from the Mars Exploration Rover during spacecraft assembly.</title>
        <authorList>
            <person name="Seuylemezian A."/>
            <person name="Vaishampayan P."/>
        </authorList>
    </citation>
    <scope>NUCLEOTIDE SEQUENCE [LARGE SCALE GENOMIC DNA]</scope>
    <source>
        <strain evidence="2 3">MER 54</strain>
    </source>
</reference>
<dbReference type="InterPro" id="IPR036116">
    <property type="entry name" value="FN3_sf"/>
</dbReference>
<protein>
    <recommendedName>
        <fullName evidence="1">SLH domain-containing protein</fullName>
    </recommendedName>
</protein>